<protein>
    <submittedName>
        <fullName evidence="1">Uncharacterized protein</fullName>
    </submittedName>
</protein>
<evidence type="ECO:0000313" key="2">
    <source>
        <dbReference type="Proteomes" id="UP000735302"/>
    </source>
</evidence>
<name>A0AAV4A5F1_9GAST</name>
<accession>A0AAV4A5F1</accession>
<proteinExistence type="predicted"/>
<dbReference type="EMBL" id="BLXT01003294">
    <property type="protein sequence ID" value="GFO01469.1"/>
    <property type="molecule type" value="Genomic_DNA"/>
</dbReference>
<evidence type="ECO:0000313" key="1">
    <source>
        <dbReference type="EMBL" id="GFO01469.1"/>
    </source>
</evidence>
<gene>
    <name evidence="1" type="ORF">PoB_002797400</name>
</gene>
<dbReference type="AlphaFoldDB" id="A0AAV4A5F1"/>
<keyword evidence="2" id="KW-1185">Reference proteome</keyword>
<comment type="caution">
    <text evidence="1">The sequence shown here is derived from an EMBL/GenBank/DDBJ whole genome shotgun (WGS) entry which is preliminary data.</text>
</comment>
<reference evidence="1 2" key="1">
    <citation type="journal article" date="2021" name="Elife">
        <title>Chloroplast acquisition without the gene transfer in kleptoplastic sea slugs, Plakobranchus ocellatus.</title>
        <authorList>
            <person name="Maeda T."/>
            <person name="Takahashi S."/>
            <person name="Yoshida T."/>
            <person name="Shimamura S."/>
            <person name="Takaki Y."/>
            <person name="Nagai Y."/>
            <person name="Toyoda A."/>
            <person name="Suzuki Y."/>
            <person name="Arimoto A."/>
            <person name="Ishii H."/>
            <person name="Satoh N."/>
            <person name="Nishiyama T."/>
            <person name="Hasebe M."/>
            <person name="Maruyama T."/>
            <person name="Minagawa J."/>
            <person name="Obokata J."/>
            <person name="Shigenobu S."/>
        </authorList>
    </citation>
    <scope>NUCLEOTIDE SEQUENCE [LARGE SCALE GENOMIC DNA]</scope>
</reference>
<dbReference type="Proteomes" id="UP000735302">
    <property type="component" value="Unassembled WGS sequence"/>
</dbReference>
<organism evidence="1 2">
    <name type="scientific">Plakobranchus ocellatus</name>
    <dbReference type="NCBI Taxonomy" id="259542"/>
    <lineage>
        <taxon>Eukaryota</taxon>
        <taxon>Metazoa</taxon>
        <taxon>Spiralia</taxon>
        <taxon>Lophotrochozoa</taxon>
        <taxon>Mollusca</taxon>
        <taxon>Gastropoda</taxon>
        <taxon>Heterobranchia</taxon>
        <taxon>Euthyneura</taxon>
        <taxon>Panpulmonata</taxon>
        <taxon>Sacoglossa</taxon>
        <taxon>Placobranchoidea</taxon>
        <taxon>Plakobranchidae</taxon>
        <taxon>Plakobranchus</taxon>
    </lineage>
</organism>
<sequence>MFAARGYIIQRLTSPSRGADIGPFTAFGQNMLLSFLTQATHGSGTPTVSRAVQQEEHLNRSCTKNVHCVAPAQTCKAS</sequence>